<gene>
    <name evidence="1" type="ORF">ACOC_LOCUS2569</name>
</gene>
<evidence type="ECO:0000313" key="1">
    <source>
        <dbReference type="EMBL" id="VDM54154.1"/>
    </source>
</evidence>
<proteinExistence type="predicted"/>
<dbReference type="AlphaFoldDB" id="A0A0R3PEP8"/>
<evidence type="ECO:0000313" key="3">
    <source>
        <dbReference type="WBParaSite" id="ACOC_0000256801-mRNA-1"/>
    </source>
</evidence>
<organism evidence="3">
    <name type="scientific">Angiostrongylus costaricensis</name>
    <name type="common">Nematode worm</name>
    <dbReference type="NCBI Taxonomy" id="334426"/>
    <lineage>
        <taxon>Eukaryota</taxon>
        <taxon>Metazoa</taxon>
        <taxon>Ecdysozoa</taxon>
        <taxon>Nematoda</taxon>
        <taxon>Chromadorea</taxon>
        <taxon>Rhabditida</taxon>
        <taxon>Rhabditina</taxon>
        <taxon>Rhabditomorpha</taxon>
        <taxon>Strongyloidea</taxon>
        <taxon>Metastrongylidae</taxon>
        <taxon>Angiostrongylus</taxon>
    </lineage>
</organism>
<protein>
    <submittedName>
        <fullName evidence="3">Glutamate--cysteine ligase</fullName>
    </submittedName>
</protein>
<sequence length="141" mass="16126">MPPSNIFDNGQHFYVDKLALLMRRKDNEQKKMISYSVVARAISHACEVGHFHERQTIAKLTTDKDDVVVEPQRSMKLHCPTGALSAIVVVTSNFIKPEIWAWLRRRRDSNQYVDERSGAAHYWPMPSVPLTTLNLTFSAIS</sequence>
<dbReference type="WBParaSite" id="ACOC_0000256801-mRNA-1">
    <property type="protein sequence ID" value="ACOC_0000256801-mRNA-1"/>
    <property type="gene ID" value="ACOC_0000256801"/>
</dbReference>
<reference evidence="3" key="1">
    <citation type="submission" date="2017-02" db="UniProtKB">
        <authorList>
            <consortium name="WormBaseParasite"/>
        </authorList>
    </citation>
    <scope>IDENTIFICATION</scope>
</reference>
<keyword evidence="2" id="KW-1185">Reference proteome</keyword>
<accession>A0A0R3PEP8</accession>
<reference evidence="1 2" key="2">
    <citation type="submission" date="2018-11" db="EMBL/GenBank/DDBJ databases">
        <authorList>
            <consortium name="Pathogen Informatics"/>
        </authorList>
    </citation>
    <scope>NUCLEOTIDE SEQUENCE [LARGE SCALE GENOMIC DNA]</scope>
    <source>
        <strain evidence="1 2">Costa Rica</strain>
    </source>
</reference>
<dbReference type="EMBL" id="UYYA01000540">
    <property type="protein sequence ID" value="VDM54154.1"/>
    <property type="molecule type" value="Genomic_DNA"/>
</dbReference>
<name>A0A0R3PEP8_ANGCS</name>
<evidence type="ECO:0000313" key="2">
    <source>
        <dbReference type="Proteomes" id="UP000267027"/>
    </source>
</evidence>
<dbReference type="Proteomes" id="UP000267027">
    <property type="component" value="Unassembled WGS sequence"/>
</dbReference>